<dbReference type="EMBL" id="JANIBC010000001">
    <property type="protein sequence ID" value="MCQ8184129.1"/>
    <property type="molecule type" value="Genomic_DNA"/>
</dbReference>
<evidence type="ECO:0000313" key="4">
    <source>
        <dbReference type="Proteomes" id="UP001142610"/>
    </source>
</evidence>
<organism evidence="3 4">
    <name type="scientific">Parvularcula maris</name>
    <dbReference type="NCBI Taxonomy" id="2965077"/>
    <lineage>
        <taxon>Bacteria</taxon>
        <taxon>Pseudomonadati</taxon>
        <taxon>Pseudomonadota</taxon>
        <taxon>Alphaproteobacteria</taxon>
        <taxon>Parvularculales</taxon>
        <taxon>Parvularculaceae</taxon>
        <taxon>Parvularcula</taxon>
    </lineage>
</organism>
<dbReference type="AlphaFoldDB" id="A0A9X2L6P5"/>
<keyword evidence="4" id="KW-1185">Reference proteome</keyword>
<evidence type="ECO:0000256" key="2">
    <source>
        <dbReference type="SAM" id="Phobius"/>
    </source>
</evidence>
<dbReference type="Proteomes" id="UP001142610">
    <property type="component" value="Unassembled WGS sequence"/>
</dbReference>
<reference evidence="3" key="1">
    <citation type="submission" date="2022-07" db="EMBL/GenBank/DDBJ databases">
        <title>Parvularcula maris sp. nov., an algicidal bacterium isolated from seawater.</title>
        <authorList>
            <person name="Li F."/>
        </authorList>
    </citation>
    <scope>NUCLEOTIDE SEQUENCE</scope>
    <source>
        <strain evidence="3">BGMRC 0090</strain>
    </source>
</reference>
<keyword evidence="1" id="KW-0175">Coiled coil</keyword>
<accession>A0A9X2L6P5</accession>
<protein>
    <submittedName>
        <fullName evidence="3">Uncharacterized protein</fullName>
    </submittedName>
</protein>
<evidence type="ECO:0000313" key="3">
    <source>
        <dbReference type="EMBL" id="MCQ8184129.1"/>
    </source>
</evidence>
<dbReference type="RefSeq" id="WP_256617936.1">
    <property type="nucleotide sequence ID" value="NZ_JANIBC010000001.1"/>
</dbReference>
<evidence type="ECO:0000256" key="1">
    <source>
        <dbReference type="SAM" id="Coils"/>
    </source>
</evidence>
<gene>
    <name evidence="3" type="ORF">NOG11_01895</name>
</gene>
<feature type="transmembrane region" description="Helical" evidence="2">
    <location>
        <begin position="6"/>
        <end position="27"/>
    </location>
</feature>
<proteinExistence type="predicted"/>
<sequence>MVESVNISLVLTLVAAFSFGFVTAYMARSLFTFRGTVIIQRWNNIREEITQELKEIDSATKEPGLSSEDLQRMQKRLDELHDALSRLEESPINRLSKNGVTLKDIVDG</sequence>
<name>A0A9X2L6P5_9PROT</name>
<keyword evidence="2" id="KW-0472">Membrane</keyword>
<keyword evidence="2" id="KW-0812">Transmembrane</keyword>
<feature type="coiled-coil region" evidence="1">
    <location>
        <begin position="39"/>
        <end position="90"/>
    </location>
</feature>
<comment type="caution">
    <text evidence="3">The sequence shown here is derived from an EMBL/GenBank/DDBJ whole genome shotgun (WGS) entry which is preliminary data.</text>
</comment>
<keyword evidence="2" id="KW-1133">Transmembrane helix</keyword>